<dbReference type="InterPro" id="IPR029063">
    <property type="entry name" value="SAM-dependent_MTases_sf"/>
</dbReference>
<name>A0A1F8EXT2_9BACT</name>
<evidence type="ECO:0000313" key="2">
    <source>
        <dbReference type="EMBL" id="OGN05677.1"/>
    </source>
</evidence>
<sequence length="266" mass="30998">MVILKTAFRNWNNFLLKSNFVRRLIFAQHKLLPMPLGVFDVIFRSGLLRRLFNFYGSHVANFSYLRRGGDQLKFWLSKESLYWHFWRQTDTNDEIFKEIFSIEPIKNIFSNGGGLTAVELGFGIGKNYDKFLRQKKFTKYIAVEPNQYLCHYVAKKFRSDKNLEVVNLSVGDFLRQNNRFDVLFCSGGVFMYLDQGVVDELFKRIGRAGVRAVIIFNEGTPRNDIIRDDGTAMFNFKNRLIAAGCGNKLFIEKEKEGGIYSYFIMC</sequence>
<dbReference type="Gene3D" id="3.40.50.150">
    <property type="entry name" value="Vaccinia Virus protein VP39"/>
    <property type="match status" value="1"/>
</dbReference>
<dbReference type="SUPFAM" id="SSF53335">
    <property type="entry name" value="S-adenosyl-L-methionine-dependent methyltransferases"/>
    <property type="match status" value="1"/>
</dbReference>
<reference evidence="2 3" key="1">
    <citation type="journal article" date="2016" name="Nat. Commun.">
        <title>Thousands of microbial genomes shed light on interconnected biogeochemical processes in an aquifer system.</title>
        <authorList>
            <person name="Anantharaman K."/>
            <person name="Brown C.T."/>
            <person name="Hug L.A."/>
            <person name="Sharon I."/>
            <person name="Castelle C.J."/>
            <person name="Probst A.J."/>
            <person name="Thomas B.C."/>
            <person name="Singh A."/>
            <person name="Wilkins M.J."/>
            <person name="Karaoz U."/>
            <person name="Brodie E.L."/>
            <person name="Williams K.H."/>
            <person name="Hubbard S.S."/>
            <person name="Banfield J.F."/>
        </authorList>
    </citation>
    <scope>NUCLEOTIDE SEQUENCE [LARGE SCALE GENOMIC DNA]</scope>
</reference>
<dbReference type="Proteomes" id="UP000177507">
    <property type="component" value="Unassembled WGS sequence"/>
</dbReference>
<evidence type="ECO:0000259" key="1">
    <source>
        <dbReference type="Pfam" id="PF13649"/>
    </source>
</evidence>
<dbReference type="Pfam" id="PF13649">
    <property type="entry name" value="Methyltransf_25"/>
    <property type="match status" value="1"/>
</dbReference>
<dbReference type="AlphaFoldDB" id="A0A1F8EXT2"/>
<protein>
    <recommendedName>
        <fullName evidence="1">Methyltransferase domain-containing protein</fullName>
    </recommendedName>
</protein>
<feature type="domain" description="Methyltransferase" evidence="1">
    <location>
        <begin position="118"/>
        <end position="207"/>
    </location>
</feature>
<dbReference type="EMBL" id="MGJI01000006">
    <property type="protein sequence ID" value="OGN05677.1"/>
    <property type="molecule type" value="Genomic_DNA"/>
</dbReference>
<proteinExistence type="predicted"/>
<gene>
    <name evidence="2" type="ORF">A2831_00660</name>
</gene>
<dbReference type="STRING" id="1802668.A2831_00660"/>
<dbReference type="InterPro" id="IPR041698">
    <property type="entry name" value="Methyltransf_25"/>
</dbReference>
<organism evidence="2 3">
    <name type="scientific">Candidatus Yanofskybacteria bacterium RIFCSPHIGHO2_01_FULL_44_17</name>
    <dbReference type="NCBI Taxonomy" id="1802668"/>
    <lineage>
        <taxon>Bacteria</taxon>
        <taxon>Candidatus Yanofskyibacteriota</taxon>
    </lineage>
</organism>
<accession>A0A1F8EXT2</accession>
<comment type="caution">
    <text evidence="2">The sequence shown here is derived from an EMBL/GenBank/DDBJ whole genome shotgun (WGS) entry which is preliminary data.</text>
</comment>
<evidence type="ECO:0000313" key="3">
    <source>
        <dbReference type="Proteomes" id="UP000177507"/>
    </source>
</evidence>